<evidence type="ECO:0000313" key="1">
    <source>
        <dbReference type="EMBL" id="WAJ28389.1"/>
    </source>
</evidence>
<evidence type="ECO:0000313" key="2">
    <source>
        <dbReference type="Proteomes" id="UP001163223"/>
    </source>
</evidence>
<keyword evidence="2" id="KW-1185">Reference proteome</keyword>
<gene>
    <name evidence="1" type="ORF">OXU80_26865</name>
</gene>
<reference evidence="1" key="1">
    <citation type="submission" date="2022-11" db="EMBL/GenBank/DDBJ databases">
        <title>beta-Carotene-producing bacterium, Jeongeuplla avenae sp. nov., alleviates the salt stress of Arabidopsis seedlings.</title>
        <authorList>
            <person name="Jiang L."/>
            <person name="Lee J."/>
        </authorList>
    </citation>
    <scope>NUCLEOTIDE SEQUENCE</scope>
    <source>
        <strain evidence="1">DY_R2A_6</strain>
    </source>
</reference>
<dbReference type="EMBL" id="CP113520">
    <property type="protein sequence ID" value="WAJ28389.1"/>
    <property type="molecule type" value="Genomic_DNA"/>
</dbReference>
<dbReference type="Proteomes" id="UP001163223">
    <property type="component" value="Chromosome"/>
</dbReference>
<sequence>MALLPRRFADRLVRTSGALAALGLLAGCEAESPPLPEEPEHVLVRRVTYDQVDRELTLTGTVVAKVEASLAFQTAGRVDKRYVDVSSRVRAGDLLATIDQTQQRADLESAEAGLRASAVTLREAEANFDRQARLLESGVTTRSNYDAVREQLGNAQGAFDTAQAEVDNAREQLSFTELRADADGVITERNTETGQVAAAAQPVFTLAHDGPREAVFNVYEALLLGAPPQSDVEVRLVSDPSARAKARISRISPTLDLRTGTVEVRATIVDAAPEMGLGSAVEGVGRSRMRKVVDLPWSSLTSVREGAAVWVMDPATRTVSLRPVEIADYRSGRILVADGLADGDQVVIAGANFLREGQLVDPAEDVAR</sequence>
<protein>
    <submittedName>
        <fullName evidence="1">Efflux RND transporter periplasmic adaptor subunit</fullName>
    </submittedName>
</protein>
<accession>A0ACD4NNF3</accession>
<name>A0ACD4NNF3_9HYPH</name>
<proteinExistence type="predicted"/>
<organism evidence="1 2">
    <name type="scientific">Antarcticirhabdus aurantiaca</name>
    <dbReference type="NCBI Taxonomy" id="2606717"/>
    <lineage>
        <taxon>Bacteria</taxon>
        <taxon>Pseudomonadati</taxon>
        <taxon>Pseudomonadota</taxon>
        <taxon>Alphaproteobacteria</taxon>
        <taxon>Hyphomicrobiales</taxon>
        <taxon>Aurantimonadaceae</taxon>
        <taxon>Antarcticirhabdus</taxon>
    </lineage>
</organism>